<reference evidence="2" key="1">
    <citation type="submission" date="2023-10" db="EMBL/GenBank/DDBJ databases">
        <authorList>
            <person name="Chen Y."/>
            <person name="Shah S."/>
            <person name="Dougan E. K."/>
            <person name="Thang M."/>
            <person name="Chan C."/>
        </authorList>
    </citation>
    <scope>NUCLEOTIDE SEQUENCE [LARGE SCALE GENOMIC DNA]</scope>
</reference>
<feature type="region of interest" description="Disordered" evidence="1">
    <location>
        <begin position="139"/>
        <end position="174"/>
    </location>
</feature>
<keyword evidence="3" id="KW-1185">Reference proteome</keyword>
<sequence length="549" mass="58662">MADDRPTVLMPGECFRHPVLHDDGSDAGSVVRVVRRVMSDNPGGTAYEVEYFAAGGQYLSWWLNSRIAKREKMILHVCRGPVLRCRYTAPRAGCQVFHTRAPQRLTAVQAAERHMAVLQHDEDCPELPADVVQAALDEAEAAEEDEEPPPSRAAFAGPARKRPAGVGKAGGDLVELDGDEEADEADADAFAELDRELAALSGKSEGTKSSAKDGSLERLNKLREKLATVRGPEAAAGGATAAAPTKKAKLGEVVQARMTGQAPSAAAAGPADGSRARGSGERAVLKTLAEYLSQKGDNDDGLFGSADDRVPGGRPVAARRLAEMENMAQFLDHDDAGGVNKHSPVALKFLLRVLKPAHPIREIGEDRYRELRTLAESADLIVSGKPIHALDFIFCRIKAIQKTMRDGHSRTAKWFELIPPDNGGLSLSVEDEELVTGIEAAEGSGRGGGESLADRPAGPSRGGSPDSRALPITHIGTAADAAELRSRSGAVDGKPLSAWAAARAKTPRAEGESRRQLKRRIASQFFKRRVSAKNAAKPSEPQRRVVLKH</sequence>
<dbReference type="EMBL" id="CAUYUJ010017188">
    <property type="protein sequence ID" value="CAK0872682.1"/>
    <property type="molecule type" value="Genomic_DNA"/>
</dbReference>
<name>A0ABN9VHI8_9DINO</name>
<feature type="compositionally biased region" description="Basic residues" evidence="1">
    <location>
        <begin position="522"/>
        <end position="531"/>
    </location>
</feature>
<feature type="compositionally biased region" description="Low complexity" evidence="1">
    <location>
        <begin position="262"/>
        <end position="273"/>
    </location>
</feature>
<dbReference type="Proteomes" id="UP001189429">
    <property type="component" value="Unassembled WGS sequence"/>
</dbReference>
<feature type="region of interest" description="Disordered" evidence="1">
    <location>
        <begin position="260"/>
        <end position="279"/>
    </location>
</feature>
<feature type="region of interest" description="Disordered" evidence="1">
    <location>
        <begin position="228"/>
        <end position="247"/>
    </location>
</feature>
<feature type="compositionally biased region" description="Low complexity" evidence="1">
    <location>
        <begin position="231"/>
        <end position="245"/>
    </location>
</feature>
<evidence type="ECO:0000313" key="2">
    <source>
        <dbReference type="EMBL" id="CAK0872682.1"/>
    </source>
</evidence>
<evidence type="ECO:0000256" key="1">
    <source>
        <dbReference type="SAM" id="MobiDB-lite"/>
    </source>
</evidence>
<organism evidence="2 3">
    <name type="scientific">Prorocentrum cordatum</name>
    <dbReference type="NCBI Taxonomy" id="2364126"/>
    <lineage>
        <taxon>Eukaryota</taxon>
        <taxon>Sar</taxon>
        <taxon>Alveolata</taxon>
        <taxon>Dinophyceae</taxon>
        <taxon>Prorocentrales</taxon>
        <taxon>Prorocentraceae</taxon>
        <taxon>Prorocentrum</taxon>
    </lineage>
</organism>
<feature type="region of interest" description="Disordered" evidence="1">
    <location>
        <begin position="522"/>
        <end position="549"/>
    </location>
</feature>
<accession>A0ABN9VHI8</accession>
<proteinExistence type="predicted"/>
<protein>
    <submittedName>
        <fullName evidence="2">Uncharacterized protein</fullName>
    </submittedName>
</protein>
<evidence type="ECO:0000313" key="3">
    <source>
        <dbReference type="Proteomes" id="UP001189429"/>
    </source>
</evidence>
<feature type="region of interest" description="Disordered" evidence="1">
    <location>
        <begin position="440"/>
        <end position="471"/>
    </location>
</feature>
<comment type="caution">
    <text evidence="2">The sequence shown here is derived from an EMBL/GenBank/DDBJ whole genome shotgun (WGS) entry which is preliminary data.</text>
</comment>
<gene>
    <name evidence="2" type="ORF">PCOR1329_LOCUS58067</name>
</gene>
<feature type="compositionally biased region" description="Acidic residues" evidence="1">
    <location>
        <begin position="139"/>
        <end position="148"/>
    </location>
</feature>